<feature type="transmembrane region" description="Helical" evidence="7">
    <location>
        <begin position="62"/>
        <end position="80"/>
    </location>
</feature>
<evidence type="ECO:0000313" key="9">
    <source>
        <dbReference type="EMBL" id="AXF57600.1"/>
    </source>
</evidence>
<reference evidence="9 10" key="1">
    <citation type="journal article" date="2018" name="J. Microbiol.">
        <title>Salicibibacter kimchii gen. nov., sp. nov., a moderately halophilic and alkalitolerant bacterium in the family Bacillaceae, isolated from kimchi.</title>
        <authorList>
            <person name="Jang J.Y."/>
            <person name="Oh Y.J."/>
            <person name="Lim S.K."/>
            <person name="Park H.K."/>
            <person name="Lee C."/>
            <person name="Kim J.Y."/>
            <person name="Lee M.A."/>
            <person name="Choi H.J."/>
        </authorList>
    </citation>
    <scope>NUCLEOTIDE SEQUENCE [LARGE SCALE GENOMIC DNA]</scope>
    <source>
        <strain evidence="9 10">NKC1-1</strain>
    </source>
</reference>
<dbReference type="Proteomes" id="UP000252100">
    <property type="component" value="Chromosome"/>
</dbReference>
<feature type="transmembrane region" description="Helical" evidence="7">
    <location>
        <begin position="542"/>
        <end position="566"/>
    </location>
</feature>
<dbReference type="OrthoDB" id="9761224at2"/>
<gene>
    <name evidence="9" type="ORF">DT065_17475</name>
</gene>
<dbReference type="GO" id="GO:0009267">
    <property type="term" value="P:cellular response to starvation"/>
    <property type="evidence" value="ECO:0007669"/>
    <property type="project" value="InterPro"/>
</dbReference>
<evidence type="ECO:0000256" key="5">
    <source>
        <dbReference type="ARBA" id="ARBA00022989"/>
    </source>
</evidence>
<feature type="transmembrane region" description="Helical" evidence="7">
    <location>
        <begin position="338"/>
        <end position="362"/>
    </location>
</feature>
<proteinExistence type="inferred from homology"/>
<feature type="domain" description="CstA N-terminal" evidence="8">
    <location>
        <begin position="378"/>
        <end position="524"/>
    </location>
</feature>
<evidence type="ECO:0000256" key="2">
    <source>
        <dbReference type="ARBA" id="ARBA00007755"/>
    </source>
</evidence>
<dbReference type="PANTHER" id="PTHR30252:SF0">
    <property type="entry name" value="PEPTIDE TRANSPORTER CSTA"/>
    <property type="match status" value="1"/>
</dbReference>
<accession>A0A345C319</accession>
<keyword evidence="3" id="KW-1003">Cell membrane</keyword>
<dbReference type="GO" id="GO:0005886">
    <property type="term" value="C:plasma membrane"/>
    <property type="evidence" value="ECO:0007669"/>
    <property type="project" value="UniProtKB-SubCell"/>
</dbReference>
<protein>
    <submittedName>
        <fullName evidence="9">Carbon starvation protein A</fullName>
    </submittedName>
</protein>
<organism evidence="9 10">
    <name type="scientific">Salicibibacter kimchii</name>
    <dbReference type="NCBI Taxonomy" id="2099786"/>
    <lineage>
        <taxon>Bacteria</taxon>
        <taxon>Bacillati</taxon>
        <taxon>Bacillota</taxon>
        <taxon>Bacilli</taxon>
        <taxon>Bacillales</taxon>
        <taxon>Bacillaceae</taxon>
        <taxon>Salicibibacter</taxon>
    </lineage>
</organism>
<dbReference type="RefSeq" id="WP_114375572.1">
    <property type="nucleotide sequence ID" value="NZ_CP031092.1"/>
</dbReference>
<dbReference type="Pfam" id="PF02554">
    <property type="entry name" value="CstA"/>
    <property type="match status" value="2"/>
</dbReference>
<evidence type="ECO:0000256" key="4">
    <source>
        <dbReference type="ARBA" id="ARBA00022692"/>
    </source>
</evidence>
<keyword evidence="4 7" id="KW-0812">Transmembrane</keyword>
<evidence type="ECO:0000313" key="10">
    <source>
        <dbReference type="Proteomes" id="UP000252100"/>
    </source>
</evidence>
<feature type="transmembrane region" description="Helical" evidence="7">
    <location>
        <begin position="402"/>
        <end position="427"/>
    </location>
</feature>
<feature type="transmembrane region" description="Helical" evidence="7">
    <location>
        <begin position="270"/>
        <end position="288"/>
    </location>
</feature>
<evidence type="ECO:0000256" key="3">
    <source>
        <dbReference type="ARBA" id="ARBA00022475"/>
    </source>
</evidence>
<evidence type="ECO:0000256" key="7">
    <source>
        <dbReference type="SAM" id="Phobius"/>
    </source>
</evidence>
<feature type="transmembrane region" description="Helical" evidence="7">
    <location>
        <begin position="477"/>
        <end position="500"/>
    </location>
</feature>
<feature type="transmembrane region" description="Helical" evidence="7">
    <location>
        <begin position="300"/>
        <end position="317"/>
    </location>
</feature>
<keyword evidence="5 7" id="KW-1133">Transmembrane helix</keyword>
<feature type="transmembrane region" description="Helical" evidence="7">
    <location>
        <begin position="507"/>
        <end position="530"/>
    </location>
</feature>
<feature type="transmembrane region" description="Helical" evidence="7">
    <location>
        <begin position="158"/>
        <end position="179"/>
    </location>
</feature>
<dbReference type="InterPro" id="IPR051605">
    <property type="entry name" value="CstA"/>
</dbReference>
<name>A0A345C319_9BACI</name>
<feature type="domain" description="CstA N-terminal" evidence="8">
    <location>
        <begin position="4"/>
        <end position="365"/>
    </location>
</feature>
<keyword evidence="6 7" id="KW-0472">Membrane</keyword>
<dbReference type="EMBL" id="CP031092">
    <property type="protein sequence ID" value="AXF57600.1"/>
    <property type="molecule type" value="Genomic_DNA"/>
</dbReference>
<keyword evidence="10" id="KW-1185">Reference proteome</keyword>
<dbReference type="PANTHER" id="PTHR30252">
    <property type="entry name" value="INNER MEMBRANE PEPTIDE TRANSPORTER"/>
    <property type="match status" value="1"/>
</dbReference>
<feature type="transmembrane region" description="Helical" evidence="7">
    <location>
        <begin position="6"/>
        <end position="21"/>
    </location>
</feature>
<comment type="similarity">
    <text evidence="2">Belongs to the peptide transporter carbon starvation (CstA) (TC 2.A.114) family.</text>
</comment>
<evidence type="ECO:0000256" key="1">
    <source>
        <dbReference type="ARBA" id="ARBA00004651"/>
    </source>
</evidence>
<evidence type="ECO:0000259" key="8">
    <source>
        <dbReference type="Pfam" id="PF02554"/>
    </source>
</evidence>
<feature type="transmembrane region" description="Helical" evidence="7">
    <location>
        <begin position="448"/>
        <end position="465"/>
    </location>
</feature>
<sequence length="579" mass="63185">MPGIGIAVIGIIIFALGYLYYSKFIAKHIYRLDPNFRTPAHQFNDGIDFVPTKKSIVWAHHFTSIAGAAPILGPAIAVYWGWLPAFIWVVLGTVFAAGVHDFGALVLSVRNKGRSIGTLAERLIGRRAKMLFLFIILILVLMVNAVFAWVIANLFVTFPASVLSIFIQIPLAVIIGIYFLRRGKGLLFPSLLALIVMYGTAALASGIPALQIDLVSYFGGENATVAFGIDAVSIAFLIWIVILMAYVYIASTLPVWKLLQPRDYINAHQLIIGLGILYLGLLVTNPEVTAPVTRSVDDVSWFPLLFITIACGAISGFHSLVSSGTTSKQLNKESDARLVGYGGSIGEGILAIISIVAVVTLFSTQEEFLSTYSSFTTANEIGLNNFIEGAAQLATGLFIPEAIAQTIVAVVVISFAATTLDTAVRLMRYIISEIATEYKAYALTKKHVATAIAVGSSMTLVLMPGDERGFGAGGYLLWPLFGTSNQLLAGIALLLITIWLRRQGRNFLVTFIPMVFLLAMTLLAMFSQVWFEWAWYGSDSNFLLFTLGAIILIFAVWICLEAYLLFKNDKTKALEDDDR</sequence>
<feature type="transmembrane region" description="Helical" evidence="7">
    <location>
        <begin position="130"/>
        <end position="152"/>
    </location>
</feature>
<dbReference type="InterPro" id="IPR003706">
    <property type="entry name" value="CstA_N"/>
</dbReference>
<dbReference type="KEGG" id="rue:DT065_17475"/>
<feature type="transmembrane region" description="Helical" evidence="7">
    <location>
        <begin position="186"/>
        <end position="207"/>
    </location>
</feature>
<evidence type="ECO:0000256" key="6">
    <source>
        <dbReference type="ARBA" id="ARBA00023136"/>
    </source>
</evidence>
<comment type="subcellular location">
    <subcellularLocation>
        <location evidence="1">Cell membrane</location>
        <topology evidence="1">Multi-pass membrane protein</topology>
    </subcellularLocation>
</comment>
<feature type="transmembrane region" description="Helical" evidence="7">
    <location>
        <begin position="227"/>
        <end position="249"/>
    </location>
</feature>
<feature type="transmembrane region" description="Helical" evidence="7">
    <location>
        <begin position="86"/>
        <end position="109"/>
    </location>
</feature>
<dbReference type="AlphaFoldDB" id="A0A345C319"/>